<dbReference type="GO" id="GO:0047444">
    <property type="term" value="F:N-acylneuraminate-9-phosphate synthase activity"/>
    <property type="evidence" value="ECO:0007669"/>
    <property type="project" value="TreeGrafter"/>
</dbReference>
<dbReference type="InterPro" id="IPR013132">
    <property type="entry name" value="PseI/NeuA/B-like_N"/>
</dbReference>
<dbReference type="PANTHER" id="PTHR42966:SF1">
    <property type="entry name" value="SIALIC ACID SYNTHASE"/>
    <property type="match status" value="1"/>
</dbReference>
<dbReference type="RefSeq" id="WP_183358006.1">
    <property type="nucleotide sequence ID" value="NZ_BAABKR010000001.1"/>
</dbReference>
<accession>A0A7W5TQ03</accession>
<keyword evidence="2" id="KW-0808">Transferase</keyword>
<evidence type="ECO:0000313" key="3">
    <source>
        <dbReference type="Proteomes" id="UP000547528"/>
    </source>
</evidence>
<dbReference type="EMBL" id="JACIBT010000002">
    <property type="protein sequence ID" value="MBB3667590.1"/>
    <property type="molecule type" value="Genomic_DNA"/>
</dbReference>
<dbReference type="InterPro" id="IPR013785">
    <property type="entry name" value="Aldolase_TIM"/>
</dbReference>
<dbReference type="EC" id="2.5.1.56" evidence="2"/>
<dbReference type="InterPro" id="IPR051690">
    <property type="entry name" value="PseI-like"/>
</dbReference>
<protein>
    <submittedName>
        <fullName evidence="2">N-acetylneuraminate synthase</fullName>
        <ecNumber evidence="2">2.5.1.56</ecNumber>
    </submittedName>
</protein>
<feature type="domain" description="PseI/NeuA/B-like" evidence="1">
    <location>
        <begin position="266"/>
        <end position="514"/>
    </location>
</feature>
<dbReference type="Gene3D" id="3.20.20.70">
    <property type="entry name" value="Aldolase class I"/>
    <property type="match status" value="1"/>
</dbReference>
<gene>
    <name evidence="2" type="ORF">FHX47_001209</name>
</gene>
<sequence>MSSPTAEAVSRLAADTAAKYSTDTIVLLGKGPSADQVHSRVFSDAVVIGVNDAERIHPTDITIFYEDWVGESVAEDGLRSAAYVTSTSFDAPDRQVVRLPFRPIANDAEDQVLLRFQDRSEVAIEEAMFLTALEIARAVADHRGRVQQVYMVGFDFTPEAGEARAASSQYSPELSSRRRAGIELQEFILQNALYTLKDTNLDVQHVGTLAYSDLTTDLLNEKFHVEVKEPIAPQPVDDDDVEVPPVEVTAEITTNHFGDLDRLEKLVHAAQAAGADWVKVQKRDVDTFYTSQQLASPYKSPFGSTFGDYRRQLELDKEGFLFLDELTKDLGIRWFASVLDKPSFEWMTGELDVPLVKLPSTISEKRDYLSYVAENYTGSVVISTGMTDTAYEHWLLQTFTEQEALYLLHCNSAYPTPDEHTNIGVVRHYAQLAAQQNGKPGPRIVPGYSSHDYGWMASALAVAAGAQMVEKHVKLGNTEWAHFDAVAVDLTTDAFTQYVDAVRRAQLHVGSSQKKITASEHHKY</sequence>
<proteinExistence type="predicted"/>
<reference evidence="2 3" key="1">
    <citation type="submission" date="2020-08" db="EMBL/GenBank/DDBJ databases">
        <title>Sequencing the genomes of 1000 actinobacteria strains.</title>
        <authorList>
            <person name="Klenk H.-P."/>
        </authorList>
    </citation>
    <scope>NUCLEOTIDE SEQUENCE [LARGE SCALE GENOMIC DNA]</scope>
    <source>
        <strain evidence="2 3">DSM 28238</strain>
    </source>
</reference>
<dbReference type="PANTHER" id="PTHR42966">
    <property type="entry name" value="N-ACETYLNEURAMINATE SYNTHASE"/>
    <property type="match status" value="1"/>
</dbReference>
<dbReference type="GO" id="GO:0050462">
    <property type="term" value="F:N-acetylneuraminate synthase activity"/>
    <property type="evidence" value="ECO:0007669"/>
    <property type="project" value="UniProtKB-EC"/>
</dbReference>
<evidence type="ECO:0000313" key="2">
    <source>
        <dbReference type="EMBL" id="MBB3667590.1"/>
    </source>
</evidence>
<dbReference type="AlphaFoldDB" id="A0A7W5TQ03"/>
<comment type="caution">
    <text evidence="2">The sequence shown here is derived from an EMBL/GenBank/DDBJ whole genome shotgun (WGS) entry which is preliminary data.</text>
</comment>
<dbReference type="Proteomes" id="UP000547528">
    <property type="component" value="Unassembled WGS sequence"/>
</dbReference>
<evidence type="ECO:0000259" key="1">
    <source>
        <dbReference type="Pfam" id="PF03102"/>
    </source>
</evidence>
<dbReference type="Pfam" id="PF03102">
    <property type="entry name" value="NeuB"/>
    <property type="match status" value="1"/>
</dbReference>
<dbReference type="SUPFAM" id="SSF51569">
    <property type="entry name" value="Aldolase"/>
    <property type="match status" value="1"/>
</dbReference>
<name>A0A7W5TQ03_9MICC</name>
<dbReference type="GO" id="GO:0016051">
    <property type="term" value="P:carbohydrate biosynthetic process"/>
    <property type="evidence" value="ECO:0007669"/>
    <property type="project" value="InterPro"/>
</dbReference>
<keyword evidence="3" id="KW-1185">Reference proteome</keyword>
<organism evidence="2 3">
    <name type="scientific">Garicola koreensis</name>
    <dbReference type="NCBI Taxonomy" id="1262554"/>
    <lineage>
        <taxon>Bacteria</taxon>
        <taxon>Bacillati</taxon>
        <taxon>Actinomycetota</taxon>
        <taxon>Actinomycetes</taxon>
        <taxon>Micrococcales</taxon>
        <taxon>Micrococcaceae</taxon>
        <taxon>Garicola</taxon>
    </lineage>
</organism>